<proteinExistence type="predicted"/>
<dbReference type="Proteomes" id="UP000324897">
    <property type="component" value="Chromosome 2"/>
</dbReference>
<evidence type="ECO:0000313" key="1">
    <source>
        <dbReference type="EMBL" id="TVU25678.1"/>
    </source>
</evidence>
<reference evidence="1 2" key="1">
    <citation type="journal article" date="2019" name="Sci. Rep.">
        <title>A high-quality genome of Eragrostis curvula grass provides insights into Poaceae evolution and supports new strategies to enhance forage quality.</title>
        <authorList>
            <person name="Carballo J."/>
            <person name="Santos B.A.C.M."/>
            <person name="Zappacosta D."/>
            <person name="Garbus I."/>
            <person name="Selva J.P."/>
            <person name="Gallo C.A."/>
            <person name="Diaz A."/>
            <person name="Albertini E."/>
            <person name="Caccamo M."/>
            <person name="Echenique V."/>
        </authorList>
    </citation>
    <scope>NUCLEOTIDE SEQUENCE [LARGE SCALE GENOMIC DNA]</scope>
    <source>
        <strain evidence="2">cv. Victoria</strain>
        <tissue evidence="1">Leaf</tissue>
    </source>
</reference>
<protein>
    <submittedName>
        <fullName evidence="1">Uncharacterized protein</fullName>
    </submittedName>
</protein>
<evidence type="ECO:0000313" key="2">
    <source>
        <dbReference type="Proteomes" id="UP000324897"/>
    </source>
</evidence>
<name>A0A5J9UQQ1_9POAL</name>
<dbReference type="Gramene" id="TVU25678">
    <property type="protein sequence ID" value="TVU25678"/>
    <property type="gene ID" value="EJB05_28183"/>
</dbReference>
<organism evidence="1 2">
    <name type="scientific">Eragrostis curvula</name>
    <name type="common">weeping love grass</name>
    <dbReference type="NCBI Taxonomy" id="38414"/>
    <lineage>
        <taxon>Eukaryota</taxon>
        <taxon>Viridiplantae</taxon>
        <taxon>Streptophyta</taxon>
        <taxon>Embryophyta</taxon>
        <taxon>Tracheophyta</taxon>
        <taxon>Spermatophyta</taxon>
        <taxon>Magnoliopsida</taxon>
        <taxon>Liliopsida</taxon>
        <taxon>Poales</taxon>
        <taxon>Poaceae</taxon>
        <taxon>PACMAD clade</taxon>
        <taxon>Chloridoideae</taxon>
        <taxon>Eragrostideae</taxon>
        <taxon>Eragrostidinae</taxon>
        <taxon>Eragrostis</taxon>
    </lineage>
</organism>
<keyword evidence="2" id="KW-1185">Reference proteome</keyword>
<dbReference type="AlphaFoldDB" id="A0A5J9UQQ1"/>
<accession>A0A5J9UQQ1</accession>
<sequence>MSISTAHLGGHLIVEVLADLITKIWPSESTSCPRDFRLKFQSTPARTSGLAFLSRLARSSGAFSIVTAPNAPFRRLPPFISGGAEDGAGVAIRHRSRPAARSLPAGADEAEAEAWRRRGSRPRRWRGAGTRAVDRGCGCERGGNGAVETPAWQWEEAAAREAVDAMRNVRGGVGVLRSRFAGRPRG</sequence>
<dbReference type="EMBL" id="RWGY01000013">
    <property type="protein sequence ID" value="TVU25678.1"/>
    <property type="molecule type" value="Genomic_DNA"/>
</dbReference>
<comment type="caution">
    <text evidence="1">The sequence shown here is derived from an EMBL/GenBank/DDBJ whole genome shotgun (WGS) entry which is preliminary data.</text>
</comment>
<gene>
    <name evidence="1" type="ORF">EJB05_28183</name>
</gene>